<sequence>MESPDQVDINVVNPSQPSCLQRERVRLDSSRILRLASATPPEAKNHAFPATKQTESESLLAQLWILDTLKKPSRHLNLSLSSPSVSEKTTMSDPRIPAWREILSDDTKSWVLFEHGTCVIFVEPDKIDLAAQAREILSKWGPVYPGSSAGDFNIIELEGPPGGWVVTGHHPDVLNYVSPGDVEKPDTPDFVVGMMGRSNRDEDGKELKVVHVEDNRG</sequence>
<evidence type="ECO:0000313" key="2">
    <source>
        <dbReference type="EMBL" id="KAL2869761.1"/>
    </source>
</evidence>
<organism evidence="2 3">
    <name type="scientific">Aspergillus lucknowensis</name>
    <dbReference type="NCBI Taxonomy" id="176173"/>
    <lineage>
        <taxon>Eukaryota</taxon>
        <taxon>Fungi</taxon>
        <taxon>Dikarya</taxon>
        <taxon>Ascomycota</taxon>
        <taxon>Pezizomycotina</taxon>
        <taxon>Eurotiomycetes</taxon>
        <taxon>Eurotiomycetidae</taxon>
        <taxon>Eurotiales</taxon>
        <taxon>Aspergillaceae</taxon>
        <taxon>Aspergillus</taxon>
        <taxon>Aspergillus subgen. Nidulantes</taxon>
    </lineage>
</organism>
<protein>
    <submittedName>
        <fullName evidence="2">Uncharacterized protein</fullName>
    </submittedName>
</protein>
<dbReference type="EMBL" id="JBFXLQ010000008">
    <property type="protein sequence ID" value="KAL2869761.1"/>
    <property type="molecule type" value="Genomic_DNA"/>
</dbReference>
<reference evidence="2 3" key="1">
    <citation type="submission" date="2024-07" db="EMBL/GenBank/DDBJ databases">
        <title>Section-level genome sequencing and comparative genomics of Aspergillus sections Usti and Cavernicolus.</title>
        <authorList>
            <consortium name="Lawrence Berkeley National Laboratory"/>
            <person name="Nybo J.L."/>
            <person name="Vesth T.C."/>
            <person name="Theobald S."/>
            <person name="Frisvad J.C."/>
            <person name="Larsen T.O."/>
            <person name="Kjaerboelling I."/>
            <person name="Rothschild-Mancinelli K."/>
            <person name="Lyhne E.K."/>
            <person name="Kogle M.E."/>
            <person name="Barry K."/>
            <person name="Clum A."/>
            <person name="Na H."/>
            <person name="Ledsgaard L."/>
            <person name="Lin J."/>
            <person name="Lipzen A."/>
            <person name="Kuo A."/>
            <person name="Riley R."/>
            <person name="Mondo S."/>
            <person name="Labutti K."/>
            <person name="Haridas S."/>
            <person name="Pangalinan J."/>
            <person name="Salamov A.A."/>
            <person name="Simmons B.A."/>
            <person name="Magnuson J.K."/>
            <person name="Chen J."/>
            <person name="Drula E."/>
            <person name="Henrissat B."/>
            <person name="Wiebenga A."/>
            <person name="Lubbers R.J."/>
            <person name="Gomes A.C."/>
            <person name="Macurrencykelacurrency M.R."/>
            <person name="Stajich J."/>
            <person name="Grigoriev I.V."/>
            <person name="Mortensen U.H."/>
            <person name="De Vries R.P."/>
            <person name="Baker S.E."/>
            <person name="Andersen M.R."/>
        </authorList>
    </citation>
    <scope>NUCLEOTIDE SEQUENCE [LARGE SCALE GENOMIC DNA]</scope>
    <source>
        <strain evidence="2 3">CBS 449.75</strain>
    </source>
</reference>
<comment type="caution">
    <text evidence="2">The sequence shown here is derived from an EMBL/GenBank/DDBJ whole genome shotgun (WGS) entry which is preliminary data.</text>
</comment>
<dbReference type="Proteomes" id="UP001610432">
    <property type="component" value="Unassembled WGS sequence"/>
</dbReference>
<accession>A0ABR4LYZ0</accession>
<gene>
    <name evidence="2" type="ORF">BJX67DRAFT_346931</name>
</gene>
<keyword evidence="3" id="KW-1185">Reference proteome</keyword>
<evidence type="ECO:0000256" key="1">
    <source>
        <dbReference type="SAM" id="MobiDB-lite"/>
    </source>
</evidence>
<name>A0ABR4LYZ0_9EURO</name>
<proteinExistence type="predicted"/>
<feature type="region of interest" description="Disordered" evidence="1">
    <location>
        <begin position="196"/>
        <end position="217"/>
    </location>
</feature>
<dbReference type="RefSeq" id="XP_070888740.1">
    <property type="nucleotide sequence ID" value="XM_071028473.1"/>
</dbReference>
<feature type="compositionally biased region" description="Basic and acidic residues" evidence="1">
    <location>
        <begin position="198"/>
        <end position="217"/>
    </location>
</feature>
<dbReference type="GeneID" id="98143545"/>
<evidence type="ECO:0000313" key="3">
    <source>
        <dbReference type="Proteomes" id="UP001610432"/>
    </source>
</evidence>